<organism evidence="1 2">
    <name type="scientific">Sphaerodactylus townsendi</name>
    <dbReference type="NCBI Taxonomy" id="933632"/>
    <lineage>
        <taxon>Eukaryota</taxon>
        <taxon>Metazoa</taxon>
        <taxon>Chordata</taxon>
        <taxon>Craniata</taxon>
        <taxon>Vertebrata</taxon>
        <taxon>Euteleostomi</taxon>
        <taxon>Lepidosauria</taxon>
        <taxon>Squamata</taxon>
        <taxon>Bifurcata</taxon>
        <taxon>Gekkota</taxon>
        <taxon>Sphaerodactylidae</taxon>
        <taxon>Sphaerodactylus</taxon>
    </lineage>
</organism>
<protein>
    <submittedName>
        <fullName evidence="1">Uncharacterized protein</fullName>
    </submittedName>
</protein>
<name>A0ACB8EUG3_9SAUR</name>
<dbReference type="Proteomes" id="UP000827872">
    <property type="component" value="Linkage Group LG15"/>
</dbReference>
<gene>
    <name evidence="1" type="ORF">K3G42_005556</name>
</gene>
<accession>A0ACB8EUG3</accession>
<sequence>MVHEIWTAIVPEEEAIRRILVRDGISEEAAQKRLQNQMPSSQRVKHSHVVLCTMWEPEVTYEQAEKAWGLLQKRLKEE</sequence>
<comment type="caution">
    <text evidence="1">The sequence shown here is derived from an EMBL/GenBank/DDBJ whole genome shotgun (WGS) entry which is preliminary data.</text>
</comment>
<dbReference type="EMBL" id="CM037628">
    <property type="protein sequence ID" value="KAH7996396.1"/>
    <property type="molecule type" value="Genomic_DNA"/>
</dbReference>
<evidence type="ECO:0000313" key="2">
    <source>
        <dbReference type="Proteomes" id="UP000827872"/>
    </source>
</evidence>
<proteinExistence type="predicted"/>
<reference evidence="1" key="1">
    <citation type="submission" date="2021-08" db="EMBL/GenBank/DDBJ databases">
        <title>The first chromosome-level gecko genome reveals the dynamic sex chromosomes of Neotropical dwarf geckos (Sphaerodactylidae: Sphaerodactylus).</title>
        <authorList>
            <person name="Pinto B.J."/>
            <person name="Keating S.E."/>
            <person name="Gamble T."/>
        </authorList>
    </citation>
    <scope>NUCLEOTIDE SEQUENCE</scope>
    <source>
        <strain evidence="1">TG3544</strain>
    </source>
</reference>
<keyword evidence="2" id="KW-1185">Reference proteome</keyword>
<evidence type="ECO:0000313" key="1">
    <source>
        <dbReference type="EMBL" id="KAH7996396.1"/>
    </source>
</evidence>